<evidence type="ECO:0000313" key="1">
    <source>
        <dbReference type="EMBL" id="DAG00110.1"/>
    </source>
</evidence>
<name>A0A8S5V061_9CAUD</name>
<sequence length="57" mass="6578">MHSVNDFVIFVKSYNSVSNSLVNLPIYNDKICAYNDNYKVTTEQHFLRPTGRKGHTT</sequence>
<reference evidence="1" key="1">
    <citation type="journal article" date="2021" name="Proc. Natl. Acad. Sci. U.S.A.">
        <title>A Catalog of Tens of Thousands of Viruses from Human Metagenomes Reveals Hidden Associations with Chronic Diseases.</title>
        <authorList>
            <person name="Tisza M.J."/>
            <person name="Buck C.B."/>
        </authorList>
    </citation>
    <scope>NUCLEOTIDE SEQUENCE</scope>
    <source>
        <strain evidence="1">CtBeL15</strain>
    </source>
</reference>
<dbReference type="EMBL" id="BK016176">
    <property type="protein sequence ID" value="DAG00110.1"/>
    <property type="molecule type" value="Genomic_DNA"/>
</dbReference>
<protein>
    <submittedName>
        <fullName evidence="1">Uncharacterized protein</fullName>
    </submittedName>
</protein>
<accession>A0A8S5V061</accession>
<proteinExistence type="predicted"/>
<organism evidence="1">
    <name type="scientific">Siphoviridae sp. ctBeL15</name>
    <dbReference type="NCBI Taxonomy" id="2825374"/>
    <lineage>
        <taxon>Viruses</taxon>
        <taxon>Duplodnaviria</taxon>
        <taxon>Heunggongvirae</taxon>
        <taxon>Uroviricota</taxon>
        <taxon>Caudoviricetes</taxon>
    </lineage>
</organism>